<accession>Q2HPH5</accession>
<feature type="region of interest" description="Disordered" evidence="1">
    <location>
        <begin position="58"/>
        <end position="77"/>
    </location>
</feature>
<sequence>MSSSTVQRHWQAQRRRGYTRLSQLGSRGERERIFSPPASTVVPVPPSSHVWRNPMRWRRRPNSKAPGGVLPAISAGSGDNPQPAAALHELVRYPQSATIPILILVIFWVVEKFIIFPKVNIHGVLAKGYNL</sequence>
<reference evidence="3" key="2">
    <citation type="journal article" date="2008" name="Nucleic Acids Res.">
        <title>The rice annotation project database (RAP-DB): 2008 update.</title>
        <authorList>
            <consortium name="The rice annotation project (RAP)"/>
        </authorList>
    </citation>
    <scope>GENOME REANNOTATION</scope>
    <source>
        <strain evidence="3">cv. Nipponbare</strain>
    </source>
</reference>
<name>Q2HPH5_ORYSJ</name>
<evidence type="ECO:0000313" key="2">
    <source>
        <dbReference type="EMBL" id="BAE79760.1"/>
    </source>
</evidence>
<proteinExistence type="predicted"/>
<evidence type="ECO:0000256" key="1">
    <source>
        <dbReference type="SAM" id="MobiDB-lite"/>
    </source>
</evidence>
<evidence type="ECO:0000313" key="3">
    <source>
        <dbReference type="Proteomes" id="UP000000763"/>
    </source>
</evidence>
<reference evidence="3" key="1">
    <citation type="journal article" date="2005" name="Nature">
        <title>The map-based sequence of the rice genome.</title>
        <authorList>
            <consortium name="International rice genome sequencing project (IRGSP)"/>
            <person name="Matsumoto T."/>
            <person name="Wu J."/>
            <person name="Kanamori H."/>
            <person name="Katayose Y."/>
            <person name="Fujisawa M."/>
            <person name="Namiki N."/>
            <person name="Mizuno H."/>
            <person name="Yamamoto K."/>
            <person name="Antonio B.A."/>
            <person name="Baba T."/>
            <person name="Sakata K."/>
            <person name="Nagamura Y."/>
            <person name="Aoki H."/>
            <person name="Arikawa K."/>
            <person name="Arita K."/>
            <person name="Bito T."/>
            <person name="Chiden Y."/>
            <person name="Fujitsuka N."/>
            <person name="Fukunaka R."/>
            <person name="Hamada M."/>
            <person name="Harada C."/>
            <person name="Hayashi A."/>
            <person name="Hijishita S."/>
            <person name="Honda M."/>
            <person name="Hosokawa S."/>
            <person name="Ichikawa Y."/>
            <person name="Idonuma A."/>
            <person name="Iijima M."/>
            <person name="Ikeda M."/>
            <person name="Ikeno M."/>
            <person name="Ito K."/>
            <person name="Ito S."/>
            <person name="Ito T."/>
            <person name="Ito Y."/>
            <person name="Ito Y."/>
            <person name="Iwabuchi A."/>
            <person name="Kamiya K."/>
            <person name="Karasawa W."/>
            <person name="Kurita K."/>
            <person name="Katagiri S."/>
            <person name="Kikuta A."/>
            <person name="Kobayashi H."/>
            <person name="Kobayashi N."/>
            <person name="Machita K."/>
            <person name="Maehara T."/>
            <person name="Masukawa M."/>
            <person name="Mizubayashi T."/>
            <person name="Mukai Y."/>
            <person name="Nagasaki H."/>
            <person name="Nagata Y."/>
            <person name="Naito S."/>
            <person name="Nakashima M."/>
            <person name="Nakama Y."/>
            <person name="Nakamichi Y."/>
            <person name="Nakamura M."/>
            <person name="Meguro A."/>
            <person name="Negishi M."/>
            <person name="Ohta I."/>
            <person name="Ohta T."/>
            <person name="Okamoto M."/>
            <person name="Ono N."/>
            <person name="Saji S."/>
            <person name="Sakaguchi M."/>
            <person name="Sakai K."/>
            <person name="Shibata M."/>
            <person name="Shimokawa T."/>
            <person name="Song J."/>
            <person name="Takazaki Y."/>
            <person name="Terasawa K."/>
            <person name="Tsugane M."/>
            <person name="Tsuji K."/>
            <person name="Ueda S."/>
            <person name="Waki K."/>
            <person name="Yamagata H."/>
            <person name="Yamamoto M."/>
            <person name="Yamamoto S."/>
            <person name="Yamane H."/>
            <person name="Yoshiki S."/>
            <person name="Yoshihara R."/>
            <person name="Yukawa K."/>
            <person name="Zhong H."/>
            <person name="Yano M."/>
            <person name="Yuan Q."/>
            <person name="Ouyang S."/>
            <person name="Liu J."/>
            <person name="Jones K.M."/>
            <person name="Gansberger K."/>
            <person name="Moffat K."/>
            <person name="Hill J."/>
            <person name="Bera J."/>
            <person name="Fadrosh D."/>
            <person name="Jin S."/>
            <person name="Johri S."/>
            <person name="Kim M."/>
            <person name="Overton L."/>
            <person name="Reardon M."/>
            <person name="Tsitrin T."/>
            <person name="Vuong H."/>
            <person name="Weaver B."/>
            <person name="Ciecko A."/>
            <person name="Tallon L."/>
            <person name="Jackson J."/>
            <person name="Pai G."/>
            <person name="Aken S.V."/>
            <person name="Utterback T."/>
            <person name="Reidmuller S."/>
            <person name="Feldblyum T."/>
            <person name="Hsiao J."/>
            <person name="Zismann V."/>
            <person name="Iobst S."/>
            <person name="de Vazeille A.R."/>
            <person name="Buell C.R."/>
            <person name="Ying K."/>
            <person name="Li Y."/>
            <person name="Lu T."/>
            <person name="Huang Y."/>
            <person name="Zhao Q."/>
            <person name="Feng Q."/>
            <person name="Zhang L."/>
            <person name="Zhu J."/>
            <person name="Weng Q."/>
            <person name="Mu J."/>
            <person name="Lu Y."/>
            <person name="Fan D."/>
            <person name="Liu Y."/>
            <person name="Guan J."/>
            <person name="Zhang Y."/>
            <person name="Yu S."/>
            <person name="Liu X."/>
            <person name="Zhang Y."/>
            <person name="Hong G."/>
            <person name="Han B."/>
            <person name="Choisne N."/>
            <person name="Demange N."/>
            <person name="Orjeda G."/>
            <person name="Samain S."/>
            <person name="Cattolico L."/>
            <person name="Pelletier E."/>
            <person name="Couloux A."/>
            <person name="Segurens B."/>
            <person name="Wincker P."/>
            <person name="D'Hont A."/>
            <person name="Scarpelli C."/>
            <person name="Weissenbach J."/>
            <person name="Salanoubat M."/>
            <person name="Quetier F."/>
            <person name="Yu Y."/>
            <person name="Kim H.R."/>
            <person name="Rambo T."/>
            <person name="Currie J."/>
            <person name="Collura K."/>
            <person name="Luo M."/>
            <person name="Yang T."/>
            <person name="Ammiraju J.S.S."/>
            <person name="Engler F."/>
            <person name="Soderlund C."/>
            <person name="Wing R.A."/>
            <person name="Palmer L.E."/>
            <person name="de la Bastide M."/>
            <person name="Spiegel L."/>
            <person name="Nascimento L."/>
            <person name="Zutavern T."/>
            <person name="O'Shaughnessy A."/>
            <person name="Dike S."/>
            <person name="Dedhia N."/>
            <person name="Preston R."/>
            <person name="Balija V."/>
            <person name="McCombie W.R."/>
            <person name="Chow T."/>
            <person name="Chen H."/>
            <person name="Chung M."/>
            <person name="Chen C."/>
            <person name="Shaw J."/>
            <person name="Wu H."/>
            <person name="Hsiao K."/>
            <person name="Chao Y."/>
            <person name="Chu M."/>
            <person name="Cheng C."/>
            <person name="Hour A."/>
            <person name="Lee P."/>
            <person name="Lin S."/>
            <person name="Lin Y."/>
            <person name="Liou J."/>
            <person name="Liu S."/>
            <person name="Hsing Y."/>
            <person name="Raghuvanshi S."/>
            <person name="Mohanty A."/>
            <person name="Bharti A.K."/>
            <person name="Gaur A."/>
            <person name="Gupta V."/>
            <person name="Kumar D."/>
            <person name="Ravi V."/>
            <person name="Vij S."/>
            <person name="Kapur A."/>
            <person name="Khurana P."/>
            <person name="Khurana P."/>
            <person name="Khurana J.P."/>
            <person name="Tyagi A.K."/>
            <person name="Gaikwad K."/>
            <person name="Singh A."/>
            <person name="Dalal V."/>
            <person name="Srivastava S."/>
            <person name="Dixit A."/>
            <person name="Pal A.K."/>
            <person name="Ghazi I.A."/>
            <person name="Yadav M."/>
            <person name="Pandit A."/>
            <person name="Bhargava A."/>
            <person name="Sureshbabu K."/>
            <person name="Batra K."/>
            <person name="Sharma T.R."/>
            <person name="Mohapatra T."/>
            <person name="Singh N.K."/>
            <person name="Messing J."/>
            <person name="Nelson A.B."/>
            <person name="Fuks G."/>
            <person name="Kavchok S."/>
            <person name="Keizer G."/>
            <person name="Linton E."/>
            <person name="Llaca V."/>
            <person name="Song R."/>
            <person name="Tanyolac B."/>
            <person name="Young S."/>
            <person name="Ho-Il K."/>
            <person name="Hahn J.H."/>
            <person name="Sangsakoo G."/>
            <person name="Vanavichit A."/>
            <person name="de Mattos Luiz.A.T."/>
            <person name="Zimmer P.D."/>
            <person name="Malone G."/>
            <person name="Dellagostin O."/>
            <person name="de Oliveira A.C."/>
            <person name="Bevan M."/>
            <person name="Bancroft I."/>
            <person name="Minx P."/>
            <person name="Cordum H."/>
            <person name="Wilson R."/>
            <person name="Cheng Z."/>
            <person name="Jin W."/>
            <person name="Jiang J."/>
            <person name="Leong S.A."/>
            <person name="Iwama H."/>
            <person name="Gojobori T."/>
            <person name="Itoh T."/>
            <person name="Niimura Y."/>
            <person name="Fujii Y."/>
            <person name="Habara T."/>
            <person name="Sakai H."/>
            <person name="Sato Y."/>
            <person name="Wilson G."/>
            <person name="Kumar K."/>
            <person name="McCouch S."/>
            <person name="Juretic N."/>
            <person name="Hoen D."/>
            <person name="Wright S."/>
            <person name="Bruskiewich R."/>
            <person name="Bureau T."/>
            <person name="Miyao A."/>
            <person name="Hirochika H."/>
            <person name="Nishikawa T."/>
            <person name="Kadowaki K."/>
            <person name="Sugiura M."/>
            <person name="Burr B."/>
            <person name="Sasaki T."/>
        </authorList>
    </citation>
    <scope>NUCLEOTIDE SEQUENCE [LARGE SCALE GENOMIC DNA]</scope>
    <source>
        <strain evidence="3">cv. Nipponbare</strain>
    </source>
</reference>
<dbReference type="EMBL" id="AP008223">
    <property type="protein sequence ID" value="BAE79760.1"/>
    <property type="molecule type" value="Genomic_DNA"/>
</dbReference>
<dbReference type="Proteomes" id="UP000000763">
    <property type="component" value="Chromosome 7"/>
</dbReference>
<protein>
    <submittedName>
        <fullName evidence="2">Uncharacterized protein</fullName>
    </submittedName>
</protein>
<dbReference type="AlphaFoldDB" id="Q2HPH5"/>
<gene>
    <name evidence="2" type="primary">OSJNOa136M23.4</name>
</gene>
<organism evidence="2 3">
    <name type="scientific">Oryza sativa subsp. japonica</name>
    <name type="common">Rice</name>
    <dbReference type="NCBI Taxonomy" id="39947"/>
    <lineage>
        <taxon>Eukaryota</taxon>
        <taxon>Viridiplantae</taxon>
        <taxon>Streptophyta</taxon>
        <taxon>Embryophyta</taxon>
        <taxon>Tracheophyta</taxon>
        <taxon>Spermatophyta</taxon>
        <taxon>Magnoliopsida</taxon>
        <taxon>Liliopsida</taxon>
        <taxon>Poales</taxon>
        <taxon>Poaceae</taxon>
        <taxon>BOP clade</taxon>
        <taxon>Oryzoideae</taxon>
        <taxon>Oryzeae</taxon>
        <taxon>Oryzinae</taxon>
        <taxon>Oryza</taxon>
        <taxon>Oryza sativa</taxon>
    </lineage>
</organism>